<sequence length="171" mass="18483">MKVSVAVASKHGSTQEIGEVIAAELTAQGHEPQLHDMATASILDLDDSEAIVLGSAVYFGKWMMAASVFAQDLSSRVEGRPVWLFSTGPVGEPLKPADAEIDVDEQIRFTGASEHKVFAGRVDKSGLRLGERSVVLALRVQDGDYRDWDEVRGWARSIAEELTATAQTVTV</sequence>
<dbReference type="InterPro" id="IPR026816">
    <property type="entry name" value="Flavodoxin_dom"/>
</dbReference>
<evidence type="ECO:0000259" key="1">
    <source>
        <dbReference type="PROSITE" id="PS50902"/>
    </source>
</evidence>
<dbReference type="PANTHER" id="PTHR38030:SF2">
    <property type="entry name" value="PROTOPORPHYRINOGEN IX DEHYDROGENASE [QUINONE]"/>
    <property type="match status" value="1"/>
</dbReference>
<reference evidence="2 3" key="1">
    <citation type="submission" date="2016-09" db="EMBL/GenBank/DDBJ databases">
        <authorList>
            <person name="Capua I."/>
            <person name="De Benedictis P."/>
            <person name="Joannis T."/>
            <person name="Lombin L.H."/>
            <person name="Cattoli G."/>
        </authorList>
    </citation>
    <scope>NUCLEOTIDE SEQUENCE [LARGE SCALE GENOMIC DNA]</scope>
    <source>
        <strain evidence="2 3">ISLP-3</strain>
    </source>
</reference>
<proteinExistence type="predicted"/>
<dbReference type="EMBL" id="FMYH01000005">
    <property type="protein sequence ID" value="SDD08272.1"/>
    <property type="molecule type" value="Genomic_DNA"/>
</dbReference>
<dbReference type="InterPro" id="IPR052200">
    <property type="entry name" value="Protoporphyrinogen_IX_DH"/>
</dbReference>
<protein>
    <submittedName>
        <fullName evidence="2">Menaquinone-dependent protoporphyrinogen oxidase</fullName>
    </submittedName>
</protein>
<dbReference type="GO" id="GO:0070819">
    <property type="term" value="F:menaquinone-dependent protoporphyrinogen oxidase activity"/>
    <property type="evidence" value="ECO:0007669"/>
    <property type="project" value="TreeGrafter"/>
</dbReference>
<dbReference type="Proteomes" id="UP000199039">
    <property type="component" value="Unassembled WGS sequence"/>
</dbReference>
<evidence type="ECO:0000313" key="3">
    <source>
        <dbReference type="Proteomes" id="UP000199039"/>
    </source>
</evidence>
<dbReference type="InterPro" id="IPR029039">
    <property type="entry name" value="Flavoprotein-like_sf"/>
</dbReference>
<keyword evidence="3" id="KW-1185">Reference proteome</keyword>
<dbReference type="GO" id="GO:0010181">
    <property type="term" value="F:FMN binding"/>
    <property type="evidence" value="ECO:0007669"/>
    <property type="project" value="InterPro"/>
</dbReference>
<gene>
    <name evidence="2" type="ORF">SAMN05216410_2780</name>
</gene>
<organism evidence="2 3">
    <name type="scientific">Sanguibacter gelidistatuariae</name>
    <dbReference type="NCBI Taxonomy" id="1814289"/>
    <lineage>
        <taxon>Bacteria</taxon>
        <taxon>Bacillati</taxon>
        <taxon>Actinomycetota</taxon>
        <taxon>Actinomycetes</taxon>
        <taxon>Micrococcales</taxon>
        <taxon>Sanguibacteraceae</taxon>
        <taxon>Sanguibacter</taxon>
    </lineage>
</organism>
<evidence type="ECO:0000313" key="2">
    <source>
        <dbReference type="EMBL" id="SDD08272.1"/>
    </source>
</evidence>
<dbReference type="PANTHER" id="PTHR38030">
    <property type="entry name" value="PROTOPORPHYRINOGEN IX DEHYDROGENASE [MENAQUINONE]"/>
    <property type="match status" value="1"/>
</dbReference>
<name>A0A1G6RUG2_9MICO</name>
<dbReference type="Pfam" id="PF12724">
    <property type="entry name" value="Flavodoxin_5"/>
    <property type="match status" value="1"/>
</dbReference>
<dbReference type="AlphaFoldDB" id="A0A1G6RUG2"/>
<dbReference type="GO" id="GO:0006783">
    <property type="term" value="P:heme biosynthetic process"/>
    <property type="evidence" value="ECO:0007669"/>
    <property type="project" value="TreeGrafter"/>
</dbReference>
<dbReference type="RefSeq" id="WP_093184075.1">
    <property type="nucleotide sequence ID" value="NZ_FMYH01000005.1"/>
</dbReference>
<dbReference type="OrthoDB" id="129384at2"/>
<dbReference type="PROSITE" id="PS50902">
    <property type="entry name" value="FLAVODOXIN_LIKE"/>
    <property type="match status" value="1"/>
</dbReference>
<dbReference type="InterPro" id="IPR008254">
    <property type="entry name" value="Flavodoxin/NO_synth"/>
</dbReference>
<feature type="domain" description="Flavodoxin-like" evidence="1">
    <location>
        <begin position="3"/>
        <end position="159"/>
    </location>
</feature>
<accession>A0A1G6RUG2</accession>
<dbReference type="STRING" id="1814289.SAMN05216410_2780"/>
<dbReference type="Gene3D" id="3.40.50.360">
    <property type="match status" value="1"/>
</dbReference>
<dbReference type="SUPFAM" id="SSF52218">
    <property type="entry name" value="Flavoproteins"/>
    <property type="match status" value="1"/>
</dbReference>